<dbReference type="OrthoDB" id="10472431at2759"/>
<dbReference type="Proteomes" id="UP000276133">
    <property type="component" value="Unassembled WGS sequence"/>
</dbReference>
<name>A0A3M7PQB8_BRAPC</name>
<proteinExistence type="predicted"/>
<reference evidence="1 2" key="1">
    <citation type="journal article" date="2018" name="Sci. Rep.">
        <title>Genomic signatures of local adaptation to the degree of environmental predictability in rotifers.</title>
        <authorList>
            <person name="Franch-Gras L."/>
            <person name="Hahn C."/>
            <person name="Garcia-Roger E.M."/>
            <person name="Carmona M.J."/>
            <person name="Serra M."/>
            <person name="Gomez A."/>
        </authorList>
    </citation>
    <scope>NUCLEOTIDE SEQUENCE [LARGE SCALE GENOMIC DNA]</scope>
    <source>
        <strain evidence="1">HYR1</strain>
    </source>
</reference>
<sequence length="958" mass="114060">MNKILACRYSIKLNSKRILAPCHLGYSRRDFFAKENNPDTLYLQETSEIKKIKNFKKLSNILQIFFENLTQMKWTNFSRDMKIIDGIDLVLKFNEFNPLLISLIDKINSRHDFLAIKDYFLKNLDQLSPKEQAILFRLMNLLDKNFKENPLVLKLERLYYENLNHFDLNDLLNYHRGFFILRKPFSPSKYESFSRSADIVSKKVFQIIDSNGKSQSSSNSLEQLFPSINLSFSDLPLVLFSIRLYSPMLTMDTQVKYFEILIEKFRDLPDLKENMFTLADYFVVLDKIYIQNLNKNNQIFNSYNSYKKLFEENFGLLASNLKNLSGDFERFELFIKFFAVFSRSNGLRIKDSENILEFFKQKLANSTDSQNIYKYIFSIKEFRKTFDTSRYDFRKQFDLDKLVGHKSKQIMENMDFFSVKRLLGAIDSKYFNFQPSNYDLILESFKIKNESSMINDSLVFCMTNFFPIFFEPEIAKRFETSNLYPLYACSNLKYFSSNLPLILESFEKNARFYLFEDQVYVNEFVRNLEMINSRLLMENSEILIKILTKSFDELIMNLSLNNSQTKFPKVKLPSDPTQKIDLTGLNYDYKPIRNCLSTLAFIEKLVHLFNKKYIDYGFIDLSSHSMLSFQLFVKSFGDIFRFLKVNNISDENLEELLRFNLFKLCRHLYFISRLIKISQCYSPPLSKQLIESFLSLCEILCDPSFDREKLKHRLFSSYEHLFKFVELYSLYDIDCPEANISQKQKDQVQQYLSILYPKLRNDSNFGEIIKKNYHLLNLNILNEEAVKDFQNVVKNKSDSLNDRYVRLSKIIYQSIKMKFPDYQLNLKIDLDDHYREFSTRTFHEKFLKLYGEYVNKNPIIDNNLRTNYSFILDKNGKFLKNSEKKPHDALQIPVKIVDNEQMFKNCPKIKRNVLNYIEYMQKKYPLLILYQNELLNKTDEDIGKIVELKIMKSIKDFF</sequence>
<dbReference type="EMBL" id="REGN01009371">
    <property type="protein sequence ID" value="RNA01316.1"/>
    <property type="molecule type" value="Genomic_DNA"/>
</dbReference>
<protein>
    <submittedName>
        <fullName evidence="1">Uncharacterized protein</fullName>
    </submittedName>
</protein>
<evidence type="ECO:0000313" key="1">
    <source>
        <dbReference type="EMBL" id="RNA01316.1"/>
    </source>
</evidence>
<evidence type="ECO:0000313" key="2">
    <source>
        <dbReference type="Proteomes" id="UP000276133"/>
    </source>
</evidence>
<organism evidence="1 2">
    <name type="scientific">Brachionus plicatilis</name>
    <name type="common">Marine rotifer</name>
    <name type="synonym">Brachionus muelleri</name>
    <dbReference type="NCBI Taxonomy" id="10195"/>
    <lineage>
        <taxon>Eukaryota</taxon>
        <taxon>Metazoa</taxon>
        <taxon>Spiralia</taxon>
        <taxon>Gnathifera</taxon>
        <taxon>Rotifera</taxon>
        <taxon>Eurotatoria</taxon>
        <taxon>Monogononta</taxon>
        <taxon>Pseudotrocha</taxon>
        <taxon>Ploima</taxon>
        <taxon>Brachionidae</taxon>
        <taxon>Brachionus</taxon>
    </lineage>
</organism>
<gene>
    <name evidence="1" type="ORF">BpHYR1_020599</name>
</gene>
<keyword evidence="2" id="KW-1185">Reference proteome</keyword>
<accession>A0A3M7PQB8</accession>
<dbReference type="AlphaFoldDB" id="A0A3M7PQB8"/>
<comment type="caution">
    <text evidence="1">The sequence shown here is derived from an EMBL/GenBank/DDBJ whole genome shotgun (WGS) entry which is preliminary data.</text>
</comment>